<dbReference type="InterPro" id="IPR027417">
    <property type="entry name" value="P-loop_NTPase"/>
</dbReference>
<keyword evidence="2" id="KW-1185">Reference proteome</keyword>
<organism evidence="1 2">
    <name type="scientific">Pseudomethylobacillus aquaticus</name>
    <dbReference type="NCBI Taxonomy" id="2676064"/>
    <lineage>
        <taxon>Bacteria</taxon>
        <taxon>Pseudomonadati</taxon>
        <taxon>Pseudomonadota</taxon>
        <taxon>Betaproteobacteria</taxon>
        <taxon>Nitrosomonadales</taxon>
        <taxon>Methylophilaceae</taxon>
        <taxon>Pseudomethylobacillus</taxon>
    </lineage>
</organism>
<protein>
    <recommendedName>
        <fullName evidence="3">MinD/ParA family protein</fullName>
    </recommendedName>
</protein>
<dbReference type="SUPFAM" id="SSF52540">
    <property type="entry name" value="P-loop containing nucleoside triphosphate hydrolases"/>
    <property type="match status" value="1"/>
</dbReference>
<evidence type="ECO:0000313" key="1">
    <source>
        <dbReference type="EMBL" id="ROH86150.1"/>
    </source>
</evidence>
<proteinExistence type="predicted"/>
<accession>A0A3N0V051</accession>
<reference evidence="1 2" key="1">
    <citation type="submission" date="2018-10" db="EMBL/GenBank/DDBJ databases">
        <authorList>
            <person name="Chen W.-M."/>
        </authorList>
    </citation>
    <scope>NUCLEOTIDE SEQUENCE [LARGE SCALE GENOMIC DNA]</scope>
    <source>
        <strain evidence="1 2">H-5</strain>
    </source>
</reference>
<gene>
    <name evidence="1" type="ORF">ED236_06725</name>
</gene>
<dbReference type="Proteomes" id="UP000275137">
    <property type="component" value="Unassembled WGS sequence"/>
</dbReference>
<comment type="caution">
    <text evidence="1">The sequence shown here is derived from an EMBL/GenBank/DDBJ whole genome shotgun (WGS) entry which is preliminary data.</text>
</comment>
<dbReference type="AlphaFoldDB" id="A0A3N0V051"/>
<dbReference type="Gene3D" id="3.40.50.300">
    <property type="entry name" value="P-loop containing nucleotide triphosphate hydrolases"/>
    <property type="match status" value="1"/>
</dbReference>
<evidence type="ECO:0008006" key="3">
    <source>
        <dbReference type="Google" id="ProtNLM"/>
    </source>
</evidence>
<name>A0A3N0V051_9PROT</name>
<evidence type="ECO:0000313" key="2">
    <source>
        <dbReference type="Proteomes" id="UP000275137"/>
    </source>
</evidence>
<dbReference type="EMBL" id="RJVP01000003">
    <property type="protein sequence ID" value="ROH86150.1"/>
    <property type="molecule type" value="Genomic_DNA"/>
</dbReference>
<sequence>MLGRGDQAAGLRRMMHKPKPRIVALLSAPDDQLDIADNLVFSLRAQAVNVQWLRSDAWQAADPAEVGQQLQQLASQHDLLLVDLADSAVLASKHLQDVTVLLPLGPGAEGIKQAYSQIKAIYSRQGGQPFGVVVHGMSPQRAQQAFKTLADVAHRYLRLQIELFGVIPVDQHLQLAAQSGRAVQEAFPLALASRAFRELAQRLIGDATLTTLPHAAFAAVAA</sequence>